<dbReference type="GO" id="GO:0010389">
    <property type="term" value="P:regulation of G2/M transition of mitotic cell cycle"/>
    <property type="evidence" value="ECO:0007669"/>
    <property type="project" value="TreeGrafter"/>
</dbReference>
<dbReference type="InterPro" id="IPR011009">
    <property type="entry name" value="Kinase-like_dom_sf"/>
</dbReference>
<dbReference type="SUPFAM" id="SSF56112">
    <property type="entry name" value="Protein kinase-like (PK-like)"/>
    <property type="match status" value="1"/>
</dbReference>
<dbReference type="GO" id="GO:0000307">
    <property type="term" value="C:cyclin-dependent protein kinase holoenzyme complex"/>
    <property type="evidence" value="ECO:0007669"/>
    <property type="project" value="TreeGrafter"/>
</dbReference>
<name>A0AAV0C2T3_9ASTE</name>
<dbReference type="Pfam" id="PF00069">
    <property type="entry name" value="Pkinase"/>
    <property type="match status" value="1"/>
</dbReference>
<dbReference type="InterPro" id="IPR000719">
    <property type="entry name" value="Prot_kinase_dom"/>
</dbReference>
<evidence type="ECO:0000256" key="6">
    <source>
        <dbReference type="ARBA" id="ARBA00022840"/>
    </source>
</evidence>
<comment type="caution">
    <text evidence="8">The sequence shown here is derived from an EMBL/GenBank/DDBJ whole genome shotgun (WGS) entry which is preliminary data.</text>
</comment>
<keyword evidence="9" id="KW-1185">Reference proteome</keyword>
<dbReference type="EMBL" id="CAMAPF010000006">
    <property type="protein sequence ID" value="CAH9055097.1"/>
    <property type="molecule type" value="Genomic_DNA"/>
</dbReference>
<evidence type="ECO:0000256" key="4">
    <source>
        <dbReference type="ARBA" id="ARBA00022741"/>
    </source>
</evidence>
<evidence type="ECO:0000313" key="8">
    <source>
        <dbReference type="EMBL" id="CAH9055097.1"/>
    </source>
</evidence>
<organism evidence="8 9">
    <name type="scientific">Cuscuta epithymum</name>
    <dbReference type="NCBI Taxonomy" id="186058"/>
    <lineage>
        <taxon>Eukaryota</taxon>
        <taxon>Viridiplantae</taxon>
        <taxon>Streptophyta</taxon>
        <taxon>Embryophyta</taxon>
        <taxon>Tracheophyta</taxon>
        <taxon>Spermatophyta</taxon>
        <taxon>Magnoliopsida</taxon>
        <taxon>eudicotyledons</taxon>
        <taxon>Gunneridae</taxon>
        <taxon>Pentapetalae</taxon>
        <taxon>asterids</taxon>
        <taxon>lamiids</taxon>
        <taxon>Solanales</taxon>
        <taxon>Convolvulaceae</taxon>
        <taxon>Cuscuteae</taxon>
        <taxon>Cuscuta</taxon>
        <taxon>Cuscuta subgen. Cuscuta</taxon>
    </lineage>
</organism>
<protein>
    <recommendedName>
        <fullName evidence="1">cyclin-dependent kinase</fullName>
        <ecNumber evidence="1">2.7.11.22</ecNumber>
    </recommendedName>
</protein>
<keyword evidence="4" id="KW-0547">Nucleotide-binding</keyword>
<evidence type="ECO:0000256" key="3">
    <source>
        <dbReference type="ARBA" id="ARBA00022679"/>
    </source>
</evidence>
<dbReference type="GO" id="GO:0007165">
    <property type="term" value="P:signal transduction"/>
    <property type="evidence" value="ECO:0007669"/>
    <property type="project" value="TreeGrafter"/>
</dbReference>
<gene>
    <name evidence="8" type="ORF">CEPIT_LOCUS742</name>
</gene>
<keyword evidence="3" id="KW-0808">Transferase</keyword>
<evidence type="ECO:0000256" key="2">
    <source>
        <dbReference type="ARBA" id="ARBA00022527"/>
    </source>
</evidence>
<accession>A0AAV0C2T3</accession>
<dbReference type="Gene3D" id="1.10.510.10">
    <property type="entry name" value="Transferase(Phosphotransferase) domain 1"/>
    <property type="match status" value="1"/>
</dbReference>
<feature type="domain" description="Protein kinase" evidence="7">
    <location>
        <begin position="1"/>
        <end position="141"/>
    </location>
</feature>
<proteinExistence type="predicted"/>
<dbReference type="Proteomes" id="UP001152523">
    <property type="component" value="Unassembled WGS sequence"/>
</dbReference>
<sequence>MKETSVLMKVRHGNIARLLHVEMGDDYMSLGMVYEHDDHCFFMEKRNMPARHPHTVKTHLYQILSDLAHCHSLNILHRDLRPNHLLMDSKGNVKLAGFGWATVEADKLATVKSGILCGDPLPRDTPEYRSLLIFPSTRGML</sequence>
<dbReference type="GO" id="GO:0005524">
    <property type="term" value="F:ATP binding"/>
    <property type="evidence" value="ECO:0007669"/>
    <property type="project" value="UniProtKB-KW"/>
</dbReference>
<evidence type="ECO:0000259" key="7">
    <source>
        <dbReference type="PROSITE" id="PS50011"/>
    </source>
</evidence>
<evidence type="ECO:0000256" key="5">
    <source>
        <dbReference type="ARBA" id="ARBA00022777"/>
    </source>
</evidence>
<keyword evidence="6" id="KW-0067">ATP-binding</keyword>
<dbReference type="GO" id="GO:0010468">
    <property type="term" value="P:regulation of gene expression"/>
    <property type="evidence" value="ECO:0007669"/>
    <property type="project" value="TreeGrafter"/>
</dbReference>
<evidence type="ECO:0000313" key="9">
    <source>
        <dbReference type="Proteomes" id="UP001152523"/>
    </source>
</evidence>
<dbReference type="PANTHER" id="PTHR24056:SF254">
    <property type="entry name" value="CYCLIN-DEPENDENT KINASE 2"/>
    <property type="match status" value="1"/>
</dbReference>
<dbReference type="EC" id="2.7.11.22" evidence="1"/>
<reference evidence="8" key="1">
    <citation type="submission" date="2022-07" db="EMBL/GenBank/DDBJ databases">
        <authorList>
            <person name="Macas J."/>
            <person name="Novak P."/>
            <person name="Neumann P."/>
        </authorList>
    </citation>
    <scope>NUCLEOTIDE SEQUENCE</scope>
</reference>
<dbReference type="GO" id="GO:0005737">
    <property type="term" value="C:cytoplasm"/>
    <property type="evidence" value="ECO:0007669"/>
    <property type="project" value="TreeGrafter"/>
</dbReference>
<keyword evidence="2" id="KW-0723">Serine/threonine-protein kinase</keyword>
<dbReference type="PANTHER" id="PTHR24056">
    <property type="entry name" value="CELL DIVISION PROTEIN KINASE"/>
    <property type="match status" value="1"/>
</dbReference>
<dbReference type="GO" id="GO:0005634">
    <property type="term" value="C:nucleus"/>
    <property type="evidence" value="ECO:0007669"/>
    <property type="project" value="TreeGrafter"/>
</dbReference>
<dbReference type="GO" id="GO:0000082">
    <property type="term" value="P:G1/S transition of mitotic cell cycle"/>
    <property type="evidence" value="ECO:0007669"/>
    <property type="project" value="TreeGrafter"/>
</dbReference>
<evidence type="ECO:0000256" key="1">
    <source>
        <dbReference type="ARBA" id="ARBA00012425"/>
    </source>
</evidence>
<dbReference type="GO" id="GO:0030332">
    <property type="term" value="F:cyclin binding"/>
    <property type="evidence" value="ECO:0007669"/>
    <property type="project" value="TreeGrafter"/>
</dbReference>
<dbReference type="PROSITE" id="PS50011">
    <property type="entry name" value="PROTEIN_KINASE_DOM"/>
    <property type="match status" value="1"/>
</dbReference>
<dbReference type="GO" id="GO:0004693">
    <property type="term" value="F:cyclin-dependent protein serine/threonine kinase activity"/>
    <property type="evidence" value="ECO:0007669"/>
    <property type="project" value="UniProtKB-EC"/>
</dbReference>
<dbReference type="AlphaFoldDB" id="A0AAV0C2T3"/>
<dbReference type="InterPro" id="IPR050108">
    <property type="entry name" value="CDK"/>
</dbReference>
<keyword evidence="5" id="KW-0418">Kinase</keyword>